<gene>
    <name evidence="1" type="ORF">Q8A67_023975</name>
</gene>
<keyword evidence="2" id="KW-1185">Reference proteome</keyword>
<proteinExistence type="predicted"/>
<evidence type="ECO:0000313" key="1">
    <source>
        <dbReference type="EMBL" id="KAK2871448.1"/>
    </source>
</evidence>
<protein>
    <submittedName>
        <fullName evidence="1">Uncharacterized protein</fullName>
    </submittedName>
</protein>
<sequence length="238" mass="25488">MAADTEMTASSATACNGLIDSCHDYYGPEEKVEFSVLSVEDFPSLPSTPLKPPPKRGCGVACWENKTHDYFTDFWKMYSISTCLECHVEYKSCTPGYAGKGKRDHVHVMSGIIHIEPGPAHFKPAAPGPTHVKPGLANITPDTPESPAKMAATPESAPVKMAATPETATVKMAATPKTATVKMAATPETATVKMTATPKTATVKMAATPETATVKMATMPEPRQRLQLSRWPPLNGLM</sequence>
<comment type="caution">
    <text evidence="1">The sequence shown here is derived from an EMBL/GenBank/DDBJ whole genome shotgun (WGS) entry which is preliminary data.</text>
</comment>
<reference evidence="1" key="1">
    <citation type="submission" date="2023-08" db="EMBL/GenBank/DDBJ databases">
        <title>Chromosome-level Genome Assembly of mud carp (Cirrhinus molitorella).</title>
        <authorList>
            <person name="Liu H."/>
        </authorList>
    </citation>
    <scope>NUCLEOTIDE SEQUENCE</scope>
    <source>
        <strain evidence="1">Prfri</strain>
        <tissue evidence="1">Muscle</tissue>
    </source>
</reference>
<name>A0AA88TER6_9TELE</name>
<evidence type="ECO:0000313" key="2">
    <source>
        <dbReference type="Proteomes" id="UP001187343"/>
    </source>
</evidence>
<dbReference type="Proteomes" id="UP001187343">
    <property type="component" value="Unassembled WGS sequence"/>
</dbReference>
<dbReference type="EMBL" id="JAUYZG010000023">
    <property type="protein sequence ID" value="KAK2871448.1"/>
    <property type="molecule type" value="Genomic_DNA"/>
</dbReference>
<dbReference type="AlphaFoldDB" id="A0AA88TER6"/>
<organism evidence="1 2">
    <name type="scientific">Cirrhinus molitorella</name>
    <name type="common">mud carp</name>
    <dbReference type="NCBI Taxonomy" id="172907"/>
    <lineage>
        <taxon>Eukaryota</taxon>
        <taxon>Metazoa</taxon>
        <taxon>Chordata</taxon>
        <taxon>Craniata</taxon>
        <taxon>Vertebrata</taxon>
        <taxon>Euteleostomi</taxon>
        <taxon>Actinopterygii</taxon>
        <taxon>Neopterygii</taxon>
        <taxon>Teleostei</taxon>
        <taxon>Ostariophysi</taxon>
        <taxon>Cypriniformes</taxon>
        <taxon>Cyprinidae</taxon>
        <taxon>Labeoninae</taxon>
        <taxon>Labeonini</taxon>
        <taxon>Cirrhinus</taxon>
    </lineage>
</organism>
<accession>A0AA88TER6</accession>